<evidence type="ECO:0000256" key="1">
    <source>
        <dbReference type="SAM" id="Phobius"/>
    </source>
</evidence>
<organism evidence="2">
    <name type="scientific">freshwater metagenome</name>
    <dbReference type="NCBI Taxonomy" id="449393"/>
    <lineage>
        <taxon>unclassified sequences</taxon>
        <taxon>metagenomes</taxon>
        <taxon>ecological metagenomes</taxon>
    </lineage>
</organism>
<feature type="transmembrane region" description="Helical" evidence="1">
    <location>
        <begin position="45"/>
        <end position="63"/>
    </location>
</feature>
<protein>
    <submittedName>
        <fullName evidence="2">Unannotated protein</fullName>
    </submittedName>
</protein>
<keyword evidence="1" id="KW-1133">Transmembrane helix</keyword>
<dbReference type="AlphaFoldDB" id="A0A6J7EJ99"/>
<feature type="transmembrane region" description="Helical" evidence="1">
    <location>
        <begin position="20"/>
        <end position="39"/>
    </location>
</feature>
<reference evidence="2" key="1">
    <citation type="submission" date="2020-05" db="EMBL/GenBank/DDBJ databases">
        <authorList>
            <person name="Chiriac C."/>
            <person name="Salcher M."/>
            <person name="Ghai R."/>
            <person name="Kavagutti S V."/>
        </authorList>
    </citation>
    <scope>NUCLEOTIDE SEQUENCE</scope>
</reference>
<sequence>MIREVKSAQIESFDRKRALVATAAVIVAVALLAAGSMLFLDHQDFVDWGFLIGPLAWVLACVAAARVAALSLLAGLAGAAIAGIPSALATLTGLHWLGIVVGVLAFAGWSGSARAARL</sequence>
<dbReference type="EMBL" id="CAFBLU010000036">
    <property type="protein sequence ID" value="CAB4881310.1"/>
    <property type="molecule type" value="Genomic_DNA"/>
</dbReference>
<evidence type="ECO:0000313" key="2">
    <source>
        <dbReference type="EMBL" id="CAB4881310.1"/>
    </source>
</evidence>
<name>A0A6J7EJ99_9ZZZZ</name>
<feature type="transmembrane region" description="Helical" evidence="1">
    <location>
        <begin position="70"/>
        <end position="88"/>
    </location>
</feature>
<gene>
    <name evidence="2" type="ORF">UFOPK3444_01454</name>
</gene>
<feature type="transmembrane region" description="Helical" evidence="1">
    <location>
        <begin position="94"/>
        <end position="112"/>
    </location>
</feature>
<accession>A0A6J7EJ99</accession>
<keyword evidence="1" id="KW-0472">Membrane</keyword>
<proteinExistence type="predicted"/>
<keyword evidence="1" id="KW-0812">Transmembrane</keyword>